<evidence type="ECO:0000259" key="1">
    <source>
        <dbReference type="PROSITE" id="PS51186"/>
    </source>
</evidence>
<name>A0A2T4ZCH6_9BACL</name>
<dbReference type="Pfam" id="PF13302">
    <property type="entry name" value="Acetyltransf_3"/>
    <property type="match status" value="1"/>
</dbReference>
<gene>
    <name evidence="2" type="ORF">C8J48_2225</name>
</gene>
<dbReference type="AlphaFoldDB" id="A0A2T4ZCH6"/>
<dbReference type="InterPro" id="IPR000182">
    <property type="entry name" value="GNAT_dom"/>
</dbReference>
<dbReference type="RefSeq" id="WP_107727710.1">
    <property type="nucleotide sequence ID" value="NZ_PZZP01000001.1"/>
</dbReference>
<proteinExistence type="predicted"/>
<dbReference type="PANTHER" id="PTHR43415:SF3">
    <property type="entry name" value="GNAT-FAMILY ACETYLTRANSFERASE"/>
    <property type="match status" value="1"/>
</dbReference>
<dbReference type="PANTHER" id="PTHR43415">
    <property type="entry name" value="SPERMIDINE N(1)-ACETYLTRANSFERASE"/>
    <property type="match status" value="1"/>
</dbReference>
<dbReference type="InterPro" id="IPR016181">
    <property type="entry name" value="Acyl_CoA_acyltransferase"/>
</dbReference>
<reference evidence="2 3" key="1">
    <citation type="submission" date="2018-04" db="EMBL/GenBank/DDBJ databases">
        <title>Genomic Encyclopedia of Archaeal and Bacterial Type Strains, Phase II (KMG-II): from individual species to whole genera.</title>
        <authorList>
            <person name="Goeker M."/>
        </authorList>
    </citation>
    <scope>NUCLEOTIDE SEQUENCE [LARGE SCALE GENOMIC DNA]</scope>
    <source>
        <strain evidence="2 3">DSM 45169</strain>
    </source>
</reference>
<organism evidence="2 3">
    <name type="scientific">Desmospora activa DSM 45169</name>
    <dbReference type="NCBI Taxonomy" id="1121389"/>
    <lineage>
        <taxon>Bacteria</taxon>
        <taxon>Bacillati</taxon>
        <taxon>Bacillota</taxon>
        <taxon>Bacilli</taxon>
        <taxon>Bacillales</taxon>
        <taxon>Thermoactinomycetaceae</taxon>
        <taxon>Desmospora</taxon>
    </lineage>
</organism>
<dbReference type="Gene3D" id="3.40.630.30">
    <property type="match status" value="1"/>
</dbReference>
<evidence type="ECO:0000313" key="2">
    <source>
        <dbReference type="EMBL" id="PTM59597.1"/>
    </source>
</evidence>
<evidence type="ECO:0000313" key="3">
    <source>
        <dbReference type="Proteomes" id="UP000241639"/>
    </source>
</evidence>
<dbReference type="SUPFAM" id="SSF55729">
    <property type="entry name" value="Acyl-CoA N-acyltransferases (Nat)"/>
    <property type="match status" value="1"/>
</dbReference>
<comment type="caution">
    <text evidence="2">The sequence shown here is derived from an EMBL/GenBank/DDBJ whole genome shotgun (WGS) entry which is preliminary data.</text>
</comment>
<dbReference type="EMBL" id="PZZP01000001">
    <property type="protein sequence ID" value="PTM59597.1"/>
    <property type="molecule type" value="Genomic_DNA"/>
</dbReference>
<feature type="domain" description="N-acetyltransferase" evidence="1">
    <location>
        <begin position="7"/>
        <end position="179"/>
    </location>
</feature>
<sequence>MITGKKVQLRPVSLEDYKRTYDWNNDEETAKMGVGDSLFRLSHVSLEQLEDAYEQAILKLDKRDTGSFSIYTLGEKAEHIGVIGYRELHIVSRRCTVGIGIGEKAYWGKGYGTDALKALVHYLFQTMNLNRVQLDTWSGNVRAIRSYEKCGFVIEGRLRNDVYIDGQYYDTVVMGLLKEEFQY</sequence>
<protein>
    <submittedName>
        <fullName evidence="2">RimJ/RimL family protein N-acetyltransferase</fullName>
    </submittedName>
</protein>
<dbReference type="Proteomes" id="UP000241639">
    <property type="component" value="Unassembled WGS sequence"/>
</dbReference>
<keyword evidence="3" id="KW-1185">Reference proteome</keyword>
<dbReference type="GO" id="GO:0016747">
    <property type="term" value="F:acyltransferase activity, transferring groups other than amino-acyl groups"/>
    <property type="evidence" value="ECO:0007669"/>
    <property type="project" value="InterPro"/>
</dbReference>
<accession>A0A2T4ZCH6</accession>
<dbReference type="PROSITE" id="PS51186">
    <property type="entry name" value="GNAT"/>
    <property type="match status" value="1"/>
</dbReference>
<dbReference type="OrthoDB" id="9795206at2"/>
<keyword evidence="2" id="KW-0808">Transferase</keyword>